<name>A0AAU7T9W4_9ACTN</name>
<evidence type="ECO:0000256" key="2">
    <source>
        <dbReference type="ARBA" id="ARBA00023125"/>
    </source>
</evidence>
<dbReference type="EMBL" id="CP158165">
    <property type="protein sequence ID" value="XBV23487.1"/>
    <property type="molecule type" value="Genomic_DNA"/>
</dbReference>
<accession>A0AAU7T9W4</accession>
<dbReference type="InterPro" id="IPR050204">
    <property type="entry name" value="AraC_XylS_family_regulators"/>
</dbReference>
<dbReference type="RefSeq" id="WP_350276318.1">
    <property type="nucleotide sequence ID" value="NZ_CP158165.1"/>
</dbReference>
<evidence type="ECO:0000256" key="3">
    <source>
        <dbReference type="ARBA" id="ARBA00023163"/>
    </source>
</evidence>
<feature type="domain" description="HTH araC/xylS-type" evidence="4">
    <location>
        <begin position="211"/>
        <end position="312"/>
    </location>
</feature>
<dbReference type="SMART" id="SM00342">
    <property type="entry name" value="HTH_ARAC"/>
    <property type="match status" value="1"/>
</dbReference>
<dbReference type="SUPFAM" id="SSF46689">
    <property type="entry name" value="Homeodomain-like"/>
    <property type="match status" value="1"/>
</dbReference>
<dbReference type="PANTHER" id="PTHR46796">
    <property type="entry name" value="HTH-TYPE TRANSCRIPTIONAL ACTIVATOR RHAS-RELATED"/>
    <property type="match status" value="1"/>
</dbReference>
<dbReference type="AlphaFoldDB" id="A0AAU7T9W4"/>
<gene>
    <name evidence="5" type="ORF">ABN611_33585</name>
</gene>
<dbReference type="InterPro" id="IPR018060">
    <property type="entry name" value="HTH_AraC"/>
</dbReference>
<dbReference type="Gene3D" id="1.10.10.60">
    <property type="entry name" value="Homeodomain-like"/>
    <property type="match status" value="1"/>
</dbReference>
<keyword evidence="3" id="KW-0804">Transcription</keyword>
<organism evidence="5">
    <name type="scientific">Kribbella sp. HUAS MG21</name>
    <dbReference type="NCBI Taxonomy" id="3160966"/>
    <lineage>
        <taxon>Bacteria</taxon>
        <taxon>Bacillati</taxon>
        <taxon>Actinomycetota</taxon>
        <taxon>Actinomycetes</taxon>
        <taxon>Propionibacteriales</taxon>
        <taxon>Kribbellaceae</taxon>
        <taxon>Kribbella</taxon>
    </lineage>
</organism>
<dbReference type="PROSITE" id="PS01124">
    <property type="entry name" value="HTH_ARAC_FAMILY_2"/>
    <property type="match status" value="1"/>
</dbReference>
<reference evidence="5" key="1">
    <citation type="submission" date="2024-06" db="EMBL/GenBank/DDBJ databases">
        <title>Kribbella sp. strain HUAS MG21 genome sequences.</title>
        <authorList>
            <person name="Mo P."/>
        </authorList>
    </citation>
    <scope>NUCLEOTIDE SEQUENCE</scope>
    <source>
        <strain evidence="5">HUAS MG21</strain>
    </source>
</reference>
<dbReference type="PANTHER" id="PTHR46796:SF12">
    <property type="entry name" value="HTH-TYPE DNA-BINDING TRANSCRIPTIONAL ACTIVATOR EUTR"/>
    <property type="match status" value="1"/>
</dbReference>
<sequence>MKPMLFESRDLGKTEEFLNRAYTKMQIGGGPSEVRTRISRATAASISVDRLEIGFEMSYDANPLGKICLCEVYSGTIADHATDGWRDEFGPGDLVSFAPPDQPFAGTVQRSTYSITMLDPALLTQVAGVSRKRNAPVRLRAHRPHSRDAARQLSRTIAYLGDHALQDPVVRSSPLMLSSLAQLLASSVLAAFPNTTMDEPEGAAARPVTIRRAVAYMESHLDQAIGVADIAEAADVTVRALQSAFQRHLGSTPLAYLRQLRLAEVRAELLAADPADTTVVAVAARWGFHHHGRMTAAYRELYGELPSATLARD</sequence>
<dbReference type="Pfam" id="PF12833">
    <property type="entry name" value="HTH_18"/>
    <property type="match status" value="1"/>
</dbReference>
<keyword evidence="1" id="KW-0805">Transcription regulation</keyword>
<protein>
    <submittedName>
        <fullName evidence="5">Helix-turn-helix domain-containing protein</fullName>
    </submittedName>
</protein>
<keyword evidence="2" id="KW-0238">DNA-binding</keyword>
<dbReference type="GO" id="GO:0003700">
    <property type="term" value="F:DNA-binding transcription factor activity"/>
    <property type="evidence" value="ECO:0007669"/>
    <property type="project" value="InterPro"/>
</dbReference>
<evidence type="ECO:0000313" key="5">
    <source>
        <dbReference type="EMBL" id="XBV23487.1"/>
    </source>
</evidence>
<proteinExistence type="predicted"/>
<dbReference type="InterPro" id="IPR009057">
    <property type="entry name" value="Homeodomain-like_sf"/>
</dbReference>
<dbReference type="GO" id="GO:0043565">
    <property type="term" value="F:sequence-specific DNA binding"/>
    <property type="evidence" value="ECO:0007669"/>
    <property type="project" value="InterPro"/>
</dbReference>
<evidence type="ECO:0000256" key="1">
    <source>
        <dbReference type="ARBA" id="ARBA00023015"/>
    </source>
</evidence>
<evidence type="ECO:0000259" key="4">
    <source>
        <dbReference type="PROSITE" id="PS01124"/>
    </source>
</evidence>